<sequence length="406" mass="46611">MKTVGLIVEYNPFHNGHYYHIEAAKEATNADAVVCVMSGYFLQRGEPALLPRRNRTMMALQGGADLVVELPYIFSSQHASWFAQGAISILDHLGVDTICFGSEHGEITPFLKLVDFLETQNQPYNEYIKAFSKQGYSYPKAASLAFSKLEPDKDWPDLSQPNNILGYHYIRAVNDLNSSMTPATIKRAKAHYHDQQLSGYSIASATSIRRSLIEQHQSPDSIREAVPFSTYQSLSHFFKYEGSFYNWEQYFEFLQSKTLTLSSAFLSEIYEAEEGLHHRFQSMIKTHTTFHSFMEALKTKRYTWTRLQRFAVQVLTGTLKSEATEAIQSKHADHIRILGMNQTGQAYLNLIKKHMELPVFSTLPKHKTPQQQLDEKAAMAYYIPLTPEDRKIKWKQEYEQPPIILD</sequence>
<accession>A0A428MU07</accession>
<keyword evidence="3" id="KW-0820">tRNA-binding</keyword>
<dbReference type="InterPro" id="IPR008513">
    <property type="entry name" value="tRNA(Met)_cyd_acetate_ligase"/>
</dbReference>
<feature type="binding site" evidence="3">
    <location>
        <position position="187"/>
    </location>
    <ligand>
        <name>ATP</name>
        <dbReference type="ChEBI" id="CHEBI:30616"/>
    </ligand>
</feature>
<comment type="similarity">
    <text evidence="3">Belongs to the TmcAL family.</text>
</comment>
<dbReference type="Gene3D" id="3.40.50.620">
    <property type="entry name" value="HUPs"/>
    <property type="match status" value="1"/>
</dbReference>
<gene>
    <name evidence="3" type="primary">tmcAL</name>
    <name evidence="4" type="ORF">D7Z54_30425</name>
</gene>
<comment type="function">
    <text evidence="3">Catalyzes the formation of N(4)-acetylcytidine (ac(4)C) at the wobble position of elongator tRNA(Met), using acetate and ATP as substrates. First activates an acetate ion to form acetyladenylate (Ac-AMP) and then transfers the acetyl group to tRNA to form ac(4)C34.</text>
</comment>
<keyword evidence="2 3" id="KW-0819">tRNA processing</keyword>
<keyword evidence="3" id="KW-0547">Nucleotide-binding</keyword>
<dbReference type="OrthoDB" id="9769796at2"/>
<comment type="subcellular location">
    <subcellularLocation>
        <location evidence="3">Cytoplasm</location>
    </subcellularLocation>
</comment>
<dbReference type="Pfam" id="PF05636">
    <property type="entry name" value="HIGH_NTase1"/>
    <property type="match status" value="1"/>
</dbReference>
<dbReference type="NCBIfam" id="NF010191">
    <property type="entry name" value="PRK13670.1"/>
    <property type="match status" value="1"/>
</dbReference>
<evidence type="ECO:0000256" key="3">
    <source>
        <dbReference type="HAMAP-Rule" id="MF_01539"/>
    </source>
</evidence>
<dbReference type="GO" id="GO:0016879">
    <property type="term" value="F:ligase activity, forming carbon-nitrogen bonds"/>
    <property type="evidence" value="ECO:0007669"/>
    <property type="project" value="UniProtKB-UniRule"/>
</dbReference>
<feature type="binding site" evidence="3">
    <location>
        <begin position="7"/>
        <end position="20"/>
    </location>
    <ligand>
        <name>ATP</name>
        <dbReference type="ChEBI" id="CHEBI:30616"/>
    </ligand>
</feature>
<feature type="binding site" evidence="3">
    <location>
        <position position="162"/>
    </location>
    <ligand>
        <name>ATP</name>
        <dbReference type="ChEBI" id="CHEBI:30616"/>
    </ligand>
</feature>
<name>A0A428MU07_9BACI</name>
<dbReference type="GO" id="GO:0000049">
    <property type="term" value="F:tRNA binding"/>
    <property type="evidence" value="ECO:0007669"/>
    <property type="project" value="UniProtKB-KW"/>
</dbReference>
<dbReference type="GO" id="GO:0005737">
    <property type="term" value="C:cytoplasm"/>
    <property type="evidence" value="ECO:0007669"/>
    <property type="project" value="UniProtKB-SubCell"/>
</dbReference>
<dbReference type="GO" id="GO:0005524">
    <property type="term" value="F:ATP binding"/>
    <property type="evidence" value="ECO:0007669"/>
    <property type="project" value="UniProtKB-KW"/>
</dbReference>
<dbReference type="HAMAP" id="MF_01539">
    <property type="entry name" value="TmcAL"/>
    <property type="match status" value="1"/>
</dbReference>
<dbReference type="GO" id="GO:0016740">
    <property type="term" value="F:transferase activity"/>
    <property type="evidence" value="ECO:0007669"/>
    <property type="project" value="UniProtKB-KW"/>
</dbReference>
<dbReference type="PANTHER" id="PTHR37825:SF1">
    <property type="entry name" value="TRNA(MET) CYTIDINE ACETATE LIGASE"/>
    <property type="match status" value="1"/>
</dbReference>
<keyword evidence="3" id="KW-0963">Cytoplasm</keyword>
<keyword evidence="1 3" id="KW-0436">Ligase</keyword>
<dbReference type="Proteomes" id="UP000275076">
    <property type="component" value="Unassembled WGS sequence"/>
</dbReference>
<evidence type="ECO:0000256" key="2">
    <source>
        <dbReference type="ARBA" id="ARBA00022694"/>
    </source>
</evidence>
<organism evidence="4 5">
    <name type="scientific">Salibacterium salarium</name>
    <dbReference type="NCBI Taxonomy" id="284579"/>
    <lineage>
        <taxon>Bacteria</taxon>
        <taxon>Bacillati</taxon>
        <taxon>Bacillota</taxon>
        <taxon>Bacilli</taxon>
        <taxon>Bacillales</taxon>
        <taxon>Bacillaceae</taxon>
    </lineage>
</organism>
<comment type="catalytic activity">
    <reaction evidence="3">
        <text>cytidine(34) in elongator tRNA(Met) + acetate + ATP = N(4)-acetylcytidine(34) in elongator tRNA(Met) + AMP + diphosphate</text>
        <dbReference type="Rhea" id="RHEA:58144"/>
        <dbReference type="Rhea" id="RHEA-COMP:10693"/>
        <dbReference type="Rhea" id="RHEA-COMP:10694"/>
        <dbReference type="ChEBI" id="CHEBI:30089"/>
        <dbReference type="ChEBI" id="CHEBI:30616"/>
        <dbReference type="ChEBI" id="CHEBI:33019"/>
        <dbReference type="ChEBI" id="CHEBI:74900"/>
        <dbReference type="ChEBI" id="CHEBI:82748"/>
        <dbReference type="ChEBI" id="CHEBI:456215"/>
    </reaction>
</comment>
<dbReference type="InterPro" id="IPR014729">
    <property type="entry name" value="Rossmann-like_a/b/a_fold"/>
</dbReference>
<feature type="binding site" evidence="3">
    <location>
        <position position="101"/>
    </location>
    <ligand>
        <name>ATP</name>
        <dbReference type="ChEBI" id="CHEBI:30616"/>
    </ligand>
</feature>
<dbReference type="EMBL" id="RBVX01000059">
    <property type="protein sequence ID" value="RSL29610.1"/>
    <property type="molecule type" value="Genomic_DNA"/>
</dbReference>
<dbReference type="AlphaFoldDB" id="A0A428MU07"/>
<dbReference type="EC" id="6.3.4.-" evidence="3"/>
<reference evidence="4 5" key="1">
    <citation type="submission" date="2018-10" db="EMBL/GenBank/DDBJ databases">
        <title>Draft genome sequence of Bacillus salarius IM0101, isolated from a hypersaline soil in Inner Mongolia, China.</title>
        <authorList>
            <person name="Yamprayoonswat W."/>
            <person name="Boonvisut S."/>
            <person name="Jumpathong W."/>
            <person name="Sittihan S."/>
            <person name="Ruangsuj P."/>
            <person name="Wanthongcharoen S."/>
            <person name="Thongpramul N."/>
            <person name="Pimmason S."/>
            <person name="Yu B."/>
            <person name="Yasawong M."/>
        </authorList>
    </citation>
    <scope>NUCLEOTIDE SEQUENCE [LARGE SCALE GENOMIC DNA]</scope>
    <source>
        <strain evidence="4 5">IM0101</strain>
    </source>
</reference>
<dbReference type="SUPFAM" id="SSF52374">
    <property type="entry name" value="Nucleotidylyl transferase"/>
    <property type="match status" value="1"/>
</dbReference>
<keyword evidence="3" id="KW-0694">RNA-binding</keyword>
<evidence type="ECO:0000313" key="5">
    <source>
        <dbReference type="Proteomes" id="UP000275076"/>
    </source>
</evidence>
<comment type="caution">
    <text evidence="4">The sequence shown here is derived from an EMBL/GenBank/DDBJ whole genome shotgun (WGS) entry which is preliminary data.</text>
</comment>
<keyword evidence="4" id="KW-0808">Transferase</keyword>
<dbReference type="PANTHER" id="PTHR37825">
    <property type="entry name" value="TRNA(MET) CYTIDINE ACETATE LIGASE"/>
    <property type="match status" value="1"/>
</dbReference>
<keyword evidence="3" id="KW-0067">ATP-binding</keyword>
<protein>
    <recommendedName>
        <fullName evidence="3">tRNA(Met) cytidine acetate ligase</fullName>
        <ecNumber evidence="3">6.3.4.-</ecNumber>
    </recommendedName>
</protein>
<comment type="caution">
    <text evidence="3">Lacks conserved residue(s) required for the propagation of feature annotation.</text>
</comment>
<evidence type="ECO:0000313" key="4">
    <source>
        <dbReference type="EMBL" id="RSL29610.1"/>
    </source>
</evidence>
<keyword evidence="5" id="KW-1185">Reference proteome</keyword>
<dbReference type="RefSeq" id="WP_125562239.1">
    <property type="nucleotide sequence ID" value="NZ_RBVX01000059.1"/>
</dbReference>
<dbReference type="GO" id="GO:0006400">
    <property type="term" value="P:tRNA modification"/>
    <property type="evidence" value="ECO:0007669"/>
    <property type="project" value="UniProtKB-UniRule"/>
</dbReference>
<evidence type="ECO:0000256" key="1">
    <source>
        <dbReference type="ARBA" id="ARBA00022598"/>
    </source>
</evidence>
<proteinExistence type="inferred from homology"/>